<accession>A0A0M5ITY9</accession>
<feature type="region of interest" description="Disordered" evidence="1">
    <location>
        <begin position="74"/>
        <end position="94"/>
    </location>
</feature>
<name>A0A0M5ITY9_9CORY</name>
<gene>
    <name evidence="2" type="ORF">CDES_05535</name>
</gene>
<reference evidence="2 3" key="1">
    <citation type="submission" date="2014-08" db="EMBL/GenBank/DDBJ databases">
        <title>Complete genome sequence of Corynebacterium deserti GIMN1.010 (=DSM 45689), isolated from desert sand in western China.</title>
        <authorList>
            <person name="Ruckert C."/>
            <person name="Albersmeier A."/>
            <person name="Kalinowski J."/>
        </authorList>
    </citation>
    <scope>NUCLEOTIDE SEQUENCE [LARGE SCALE GENOMIC DNA]</scope>
    <source>
        <strain evidence="2 3">GIMN1.010</strain>
    </source>
</reference>
<dbReference type="EMBL" id="CP009220">
    <property type="protein sequence ID" value="ALC05544.1"/>
    <property type="molecule type" value="Genomic_DNA"/>
</dbReference>
<evidence type="ECO:0000313" key="2">
    <source>
        <dbReference type="EMBL" id="ALC05544.1"/>
    </source>
</evidence>
<keyword evidence="3" id="KW-1185">Reference proteome</keyword>
<protein>
    <submittedName>
        <fullName evidence="2">Uncharacterized protein</fullName>
    </submittedName>
</protein>
<organism evidence="2 3">
    <name type="scientific">Corynebacterium deserti GIMN1.010</name>
    <dbReference type="NCBI Taxonomy" id="931089"/>
    <lineage>
        <taxon>Bacteria</taxon>
        <taxon>Bacillati</taxon>
        <taxon>Actinomycetota</taxon>
        <taxon>Actinomycetes</taxon>
        <taxon>Mycobacteriales</taxon>
        <taxon>Corynebacteriaceae</taxon>
        <taxon>Corynebacterium</taxon>
    </lineage>
</organism>
<evidence type="ECO:0000256" key="1">
    <source>
        <dbReference type="SAM" id="MobiDB-lite"/>
    </source>
</evidence>
<dbReference type="AlphaFoldDB" id="A0A0M5ITY9"/>
<dbReference type="PATRIC" id="fig|931089.4.peg.1125"/>
<proteinExistence type="predicted"/>
<dbReference type="Proteomes" id="UP000068067">
    <property type="component" value="Chromosome"/>
</dbReference>
<sequence>MVGSFSLSKANAQSWIDLVANMPRGFGFDFTAQIYRSQPISDRVMEVIASSIEIHTNLIGVYSVPFESCLAGVPIGGDSGDENNSIRGSSFGSS</sequence>
<evidence type="ECO:0000313" key="3">
    <source>
        <dbReference type="Proteomes" id="UP000068067"/>
    </source>
</evidence>
<feature type="compositionally biased region" description="Polar residues" evidence="1">
    <location>
        <begin position="82"/>
        <end position="94"/>
    </location>
</feature>
<dbReference type="KEGG" id="cdx:CDES_05535"/>